<dbReference type="RefSeq" id="WP_174812683.1">
    <property type="nucleotide sequence ID" value="NZ_CP054612.1"/>
</dbReference>
<protein>
    <submittedName>
        <fullName evidence="4">Acetyltransferase (GNAT) family protein</fullName>
    </submittedName>
</protein>
<sequence length="309" mass="35253">MKLKLSRDDLAFRLHNRADTKLIVAMINKDQHHMLHGYTAEKFEQDLDEPSERIRENTFIVELANKMVGYFSLCFVERETHISVYCYATVDMDWRRRGIGSAMFAYIFDHLQHAAQQGNKPIHFIHRALTSIPGETALGVNLDMEVQNCLQIMCLDDWSRAIQDIQPNGFRFRSPQLEDASSWAEIYNDAFGGNKTAVSVIHEFQGVEFSPELYLMGVDEKGTPVGLICATNRGNHARIPTLAVKREWQRHGVGRALLSEMLRGLRAAGALDVRLSVESRNEAAQALYTQCGFEPEYQRIHYSTIFSKI</sequence>
<dbReference type="EMBL" id="QGTQ01000008">
    <property type="protein sequence ID" value="PWW02937.1"/>
    <property type="molecule type" value="Genomic_DNA"/>
</dbReference>
<evidence type="ECO:0000313" key="5">
    <source>
        <dbReference type="Proteomes" id="UP000246635"/>
    </source>
</evidence>
<keyword evidence="2" id="KW-0012">Acyltransferase</keyword>
<accession>A0A2V2YUJ3</accession>
<dbReference type="InterPro" id="IPR016181">
    <property type="entry name" value="Acyl_CoA_acyltransferase"/>
</dbReference>
<evidence type="ECO:0000259" key="3">
    <source>
        <dbReference type="PROSITE" id="PS51186"/>
    </source>
</evidence>
<evidence type="ECO:0000313" key="4">
    <source>
        <dbReference type="EMBL" id="PWW02937.1"/>
    </source>
</evidence>
<dbReference type="AlphaFoldDB" id="A0A2V2YUJ3"/>
<dbReference type="InterPro" id="IPR050832">
    <property type="entry name" value="Bact_Acetyltransf"/>
</dbReference>
<dbReference type="Pfam" id="PF00583">
    <property type="entry name" value="Acetyltransf_1"/>
    <property type="match status" value="2"/>
</dbReference>
<dbReference type="SUPFAM" id="SSF55729">
    <property type="entry name" value="Acyl-CoA N-acyltransferases (Nat)"/>
    <property type="match status" value="2"/>
</dbReference>
<evidence type="ECO:0000256" key="1">
    <source>
        <dbReference type="ARBA" id="ARBA00022679"/>
    </source>
</evidence>
<name>A0A2V2YUJ3_9BACL</name>
<dbReference type="Proteomes" id="UP000246635">
    <property type="component" value="Unassembled WGS sequence"/>
</dbReference>
<comment type="caution">
    <text evidence="4">The sequence shown here is derived from an EMBL/GenBank/DDBJ whole genome shotgun (WGS) entry which is preliminary data.</text>
</comment>
<feature type="domain" description="N-acetyltransferase" evidence="3">
    <location>
        <begin position="10"/>
        <end position="161"/>
    </location>
</feature>
<evidence type="ECO:0000256" key="2">
    <source>
        <dbReference type="ARBA" id="ARBA00023315"/>
    </source>
</evidence>
<dbReference type="PANTHER" id="PTHR43877">
    <property type="entry name" value="AMINOALKYLPHOSPHONATE N-ACETYLTRANSFERASE-RELATED-RELATED"/>
    <property type="match status" value="1"/>
</dbReference>
<keyword evidence="5" id="KW-1185">Reference proteome</keyword>
<proteinExistence type="predicted"/>
<gene>
    <name evidence="4" type="ORF">DFQ01_108216</name>
</gene>
<dbReference type="InterPro" id="IPR000182">
    <property type="entry name" value="GNAT_dom"/>
</dbReference>
<dbReference type="PROSITE" id="PS51186">
    <property type="entry name" value="GNAT"/>
    <property type="match status" value="2"/>
</dbReference>
<organism evidence="4 5">
    <name type="scientific">Paenibacillus cellulosilyticus</name>
    <dbReference type="NCBI Taxonomy" id="375489"/>
    <lineage>
        <taxon>Bacteria</taxon>
        <taxon>Bacillati</taxon>
        <taxon>Bacillota</taxon>
        <taxon>Bacilli</taxon>
        <taxon>Bacillales</taxon>
        <taxon>Paenibacillaceae</taxon>
        <taxon>Paenibacillus</taxon>
    </lineage>
</organism>
<reference evidence="4 5" key="1">
    <citation type="submission" date="2018-05" db="EMBL/GenBank/DDBJ databases">
        <title>Genomic Encyclopedia of Type Strains, Phase III (KMG-III): the genomes of soil and plant-associated and newly described type strains.</title>
        <authorList>
            <person name="Whitman W."/>
        </authorList>
    </citation>
    <scope>NUCLEOTIDE SEQUENCE [LARGE SCALE GENOMIC DNA]</scope>
    <source>
        <strain evidence="4 5">CECT 5696</strain>
    </source>
</reference>
<dbReference type="CDD" id="cd04301">
    <property type="entry name" value="NAT_SF"/>
    <property type="match status" value="2"/>
</dbReference>
<keyword evidence="1 4" id="KW-0808">Transferase</keyword>
<dbReference type="Gene3D" id="3.40.630.30">
    <property type="match status" value="1"/>
</dbReference>
<dbReference type="GO" id="GO:0016747">
    <property type="term" value="F:acyltransferase activity, transferring groups other than amino-acyl groups"/>
    <property type="evidence" value="ECO:0007669"/>
    <property type="project" value="InterPro"/>
</dbReference>
<feature type="domain" description="N-acetyltransferase" evidence="3">
    <location>
        <begin position="170"/>
        <end position="309"/>
    </location>
</feature>